<feature type="binding site" evidence="8">
    <location>
        <position position="18"/>
    </location>
    <ligand>
        <name>Mg(2+)</name>
        <dbReference type="ChEBI" id="CHEBI:18420"/>
    </ligand>
</feature>
<evidence type="ECO:0000256" key="6">
    <source>
        <dbReference type="ARBA" id="ARBA00022840"/>
    </source>
</evidence>
<keyword evidence="7 8" id="KW-0460">Magnesium</keyword>
<dbReference type="PANTHER" id="PTHR43210">
    <property type="entry name" value="DETHIOBIOTIN SYNTHETASE"/>
    <property type="match status" value="1"/>
</dbReference>
<evidence type="ECO:0000256" key="2">
    <source>
        <dbReference type="ARBA" id="ARBA00022598"/>
    </source>
</evidence>
<keyword evidence="6 8" id="KW-0067">ATP-binding</keyword>
<dbReference type="GO" id="GO:0000287">
    <property type="term" value="F:magnesium ion binding"/>
    <property type="evidence" value="ECO:0007669"/>
    <property type="project" value="UniProtKB-UniRule"/>
</dbReference>
<keyword evidence="2 8" id="KW-0436">Ligase</keyword>
<dbReference type="UniPathway" id="UPA00078">
    <property type="reaction ID" value="UER00161"/>
</dbReference>
<dbReference type="OrthoDB" id="9802097at2"/>
<feature type="binding site" evidence="8">
    <location>
        <begin position="14"/>
        <end position="19"/>
    </location>
    <ligand>
        <name>ATP</name>
        <dbReference type="ChEBI" id="CHEBI:30616"/>
    </ligand>
</feature>
<dbReference type="InterPro" id="IPR027417">
    <property type="entry name" value="P-loop_NTPase"/>
</dbReference>
<dbReference type="InterPro" id="IPR004472">
    <property type="entry name" value="DTB_synth_BioD"/>
</dbReference>
<keyword evidence="3 8" id="KW-0479">Metal-binding</keyword>
<proteinExistence type="inferred from homology"/>
<comment type="pathway">
    <text evidence="8">Cofactor biosynthesis; biotin biosynthesis; biotin from 7,8-diaminononanoate: step 1/2.</text>
</comment>
<dbReference type="SUPFAM" id="SSF52540">
    <property type="entry name" value="P-loop containing nucleoside triphosphate hydrolases"/>
    <property type="match status" value="1"/>
</dbReference>
<dbReference type="GO" id="GO:0005524">
    <property type="term" value="F:ATP binding"/>
    <property type="evidence" value="ECO:0007669"/>
    <property type="project" value="UniProtKB-UniRule"/>
</dbReference>
<accession>A0A1X3DFJ0</accession>
<feature type="binding site" evidence="8">
    <location>
        <position position="43"/>
    </location>
    <ligand>
        <name>substrate</name>
    </ligand>
</feature>
<comment type="subcellular location">
    <subcellularLocation>
        <location evidence="8">Cytoplasm</location>
    </subcellularLocation>
</comment>
<dbReference type="NCBIfam" id="TIGR00347">
    <property type="entry name" value="bioD"/>
    <property type="match status" value="1"/>
</dbReference>
<evidence type="ECO:0000313" key="10">
    <source>
        <dbReference type="Proteomes" id="UP000193303"/>
    </source>
</evidence>
<dbReference type="RefSeq" id="WP_085360131.1">
    <property type="nucleotide sequence ID" value="NZ_MTAB01000024.1"/>
</dbReference>
<evidence type="ECO:0000256" key="8">
    <source>
        <dbReference type="HAMAP-Rule" id="MF_00336"/>
    </source>
</evidence>
<keyword evidence="4 8" id="KW-0547">Nucleotide-binding</keyword>
<comment type="cofactor">
    <cofactor evidence="8">
        <name>Mg(2+)</name>
        <dbReference type="ChEBI" id="CHEBI:18420"/>
    </cofactor>
</comment>
<dbReference type="PIRSF" id="PIRSF006755">
    <property type="entry name" value="DTB_synth"/>
    <property type="match status" value="1"/>
</dbReference>
<reference evidence="10" key="1">
    <citation type="submission" date="2017-01" db="EMBL/GenBank/DDBJ databases">
        <authorList>
            <person name="Mah S.A."/>
            <person name="Swanson W.J."/>
            <person name="Moy G.W."/>
            <person name="Vacquier V.D."/>
        </authorList>
    </citation>
    <scope>NUCLEOTIDE SEQUENCE [LARGE SCALE GENOMIC DNA]</scope>
    <source>
        <strain evidence="10">124861</strain>
    </source>
</reference>
<dbReference type="Pfam" id="PF13500">
    <property type="entry name" value="AAA_26"/>
    <property type="match status" value="1"/>
</dbReference>
<keyword evidence="1 8" id="KW-0963">Cytoplasm</keyword>
<evidence type="ECO:0000256" key="7">
    <source>
        <dbReference type="ARBA" id="ARBA00022842"/>
    </source>
</evidence>
<dbReference type="STRING" id="1931275.BV914_05295"/>
<evidence type="ECO:0000256" key="1">
    <source>
        <dbReference type="ARBA" id="ARBA00022490"/>
    </source>
</evidence>
<protein>
    <recommendedName>
        <fullName evidence="8">ATP-dependent dethiobiotin synthetase BioD</fullName>
        <ecNumber evidence="8">6.3.3.3</ecNumber>
    </recommendedName>
    <alternativeName>
        <fullName evidence="8">DTB synthetase</fullName>
        <shortName evidence="8">DTBS</shortName>
    </alternativeName>
    <alternativeName>
        <fullName evidence="8">Dethiobiotin synthase</fullName>
    </alternativeName>
</protein>
<feature type="binding site" evidence="8">
    <location>
        <begin position="114"/>
        <end position="117"/>
    </location>
    <ligand>
        <name>ATP</name>
        <dbReference type="ChEBI" id="CHEBI:30616"/>
    </ligand>
</feature>
<dbReference type="Proteomes" id="UP000193303">
    <property type="component" value="Unassembled WGS sequence"/>
</dbReference>
<comment type="caution">
    <text evidence="9">The sequence shown here is derived from an EMBL/GenBank/DDBJ whole genome shotgun (WGS) entry which is preliminary data.</text>
</comment>
<keyword evidence="5 8" id="KW-0093">Biotin biosynthesis</keyword>
<dbReference type="GO" id="GO:0009102">
    <property type="term" value="P:biotin biosynthetic process"/>
    <property type="evidence" value="ECO:0007669"/>
    <property type="project" value="UniProtKB-UniRule"/>
</dbReference>
<dbReference type="CDD" id="cd03109">
    <property type="entry name" value="DTBS"/>
    <property type="match status" value="1"/>
</dbReference>
<dbReference type="AlphaFoldDB" id="A0A1X3DFJ0"/>
<organism evidence="9 10">
    <name type="scientific">Neisseria dumasiana</name>
    <dbReference type="NCBI Taxonomy" id="1931275"/>
    <lineage>
        <taxon>Bacteria</taxon>
        <taxon>Pseudomonadati</taxon>
        <taxon>Pseudomonadota</taxon>
        <taxon>Betaproteobacteria</taxon>
        <taxon>Neisseriales</taxon>
        <taxon>Neisseriaceae</taxon>
        <taxon>Neisseria</taxon>
    </lineage>
</organism>
<dbReference type="EC" id="6.3.3.3" evidence="8"/>
<feature type="binding site" evidence="8">
    <location>
        <begin position="174"/>
        <end position="175"/>
    </location>
    <ligand>
        <name>ATP</name>
        <dbReference type="ChEBI" id="CHEBI:30616"/>
    </ligand>
</feature>
<comment type="catalytic activity">
    <reaction evidence="8">
        <text>(7R,8S)-7,8-diammoniononanoate + CO2 + ATP = (4R,5S)-dethiobiotin + ADP + phosphate + 3 H(+)</text>
        <dbReference type="Rhea" id="RHEA:15805"/>
        <dbReference type="ChEBI" id="CHEBI:15378"/>
        <dbReference type="ChEBI" id="CHEBI:16526"/>
        <dbReference type="ChEBI" id="CHEBI:30616"/>
        <dbReference type="ChEBI" id="CHEBI:43474"/>
        <dbReference type="ChEBI" id="CHEBI:149469"/>
        <dbReference type="ChEBI" id="CHEBI:149473"/>
        <dbReference type="ChEBI" id="CHEBI:456216"/>
        <dbReference type="EC" id="6.3.3.3"/>
    </reaction>
</comment>
<evidence type="ECO:0000256" key="4">
    <source>
        <dbReference type="ARBA" id="ARBA00022741"/>
    </source>
</evidence>
<evidence type="ECO:0000313" key="9">
    <source>
        <dbReference type="EMBL" id="OSI18683.1"/>
    </source>
</evidence>
<comment type="similarity">
    <text evidence="8">Belongs to the dethiobiotin synthetase family.</text>
</comment>
<dbReference type="PANTHER" id="PTHR43210:SF5">
    <property type="entry name" value="DETHIOBIOTIN SYNTHETASE"/>
    <property type="match status" value="1"/>
</dbReference>
<dbReference type="GO" id="GO:0004141">
    <property type="term" value="F:dethiobiotin synthase activity"/>
    <property type="evidence" value="ECO:0007669"/>
    <property type="project" value="UniProtKB-UniRule"/>
</dbReference>
<gene>
    <name evidence="8" type="primary">bioD</name>
    <name evidence="9" type="ORF">BV912_09575</name>
</gene>
<dbReference type="GO" id="GO:0042803">
    <property type="term" value="F:protein homodimerization activity"/>
    <property type="evidence" value="ECO:0007669"/>
    <property type="project" value="UniProtKB-ARBA"/>
</dbReference>
<dbReference type="Gene3D" id="3.40.50.300">
    <property type="entry name" value="P-loop containing nucleotide triphosphate hydrolases"/>
    <property type="match status" value="1"/>
</dbReference>
<feature type="active site" evidence="8">
    <location>
        <position position="39"/>
    </location>
</feature>
<evidence type="ECO:0000256" key="5">
    <source>
        <dbReference type="ARBA" id="ARBA00022756"/>
    </source>
</evidence>
<dbReference type="EMBL" id="MTAB01000024">
    <property type="protein sequence ID" value="OSI18683.1"/>
    <property type="molecule type" value="Genomic_DNA"/>
</dbReference>
<dbReference type="HAMAP" id="MF_00336">
    <property type="entry name" value="BioD"/>
    <property type="match status" value="1"/>
</dbReference>
<name>A0A1X3DFJ0_9NEIS</name>
<dbReference type="FunFam" id="3.40.50.300:FF:000292">
    <property type="entry name" value="ATP-dependent dethiobiotin synthetase BioD"/>
    <property type="match status" value="1"/>
</dbReference>
<feature type="binding site" evidence="8">
    <location>
        <position position="114"/>
    </location>
    <ligand>
        <name>Mg(2+)</name>
        <dbReference type="ChEBI" id="CHEBI:18420"/>
    </ligand>
</feature>
<sequence length="223" mass="23712">MQPRVYFVTGTDTEIGKTLCSTLLLRAAALNGKKAIGFKPVASEADGTGCNADVLSLQTASNVCLPYTAHNCYTFREATAPHLAAVDEDVEIHPQVLSNGLAALKQQGDWILVEGAGGWFTPLGSQVDFADWVAAEKLPVIVIVGMKLGCINHAMLTVRAVLQAGLPLAGWVANCVDAAPHRFEDYLATLKARIPAPLLGVVPHAPSAEPQALLHYFSPSCLW</sequence>
<comment type="function">
    <text evidence="8">Catalyzes a mechanistically unusual reaction, the ATP-dependent insertion of CO2 between the N7 and N8 nitrogen atoms of 7,8-diaminopelargonic acid (DAPA, also called 7,8-diammoniononanoate) to form a ureido ring.</text>
</comment>
<comment type="subunit">
    <text evidence="8">Homodimer.</text>
</comment>
<feature type="binding site" evidence="8">
    <location>
        <position position="53"/>
    </location>
    <ligand>
        <name>Mg(2+)</name>
        <dbReference type="ChEBI" id="CHEBI:18420"/>
    </ligand>
</feature>
<feature type="binding site" evidence="8">
    <location>
        <position position="53"/>
    </location>
    <ligand>
        <name>ATP</name>
        <dbReference type="ChEBI" id="CHEBI:30616"/>
    </ligand>
</feature>
<comment type="caution">
    <text evidence="8">Lacks conserved residue(s) required for the propagation of feature annotation.</text>
</comment>
<evidence type="ECO:0000256" key="3">
    <source>
        <dbReference type="ARBA" id="ARBA00022723"/>
    </source>
</evidence>
<dbReference type="GO" id="GO:0005829">
    <property type="term" value="C:cytosol"/>
    <property type="evidence" value="ECO:0007669"/>
    <property type="project" value="TreeGrafter"/>
</dbReference>